<protein>
    <submittedName>
        <fullName evidence="1">Uncharacterized protein</fullName>
    </submittedName>
</protein>
<organism evidence="1 2">
    <name type="scientific">Candidatus Kutchimonas denitrificans</name>
    <dbReference type="NCBI Taxonomy" id="3056748"/>
    <lineage>
        <taxon>Bacteria</taxon>
        <taxon>Pseudomonadati</taxon>
        <taxon>Gemmatimonadota</taxon>
        <taxon>Gemmatimonadia</taxon>
        <taxon>Candidatus Palauibacterales</taxon>
        <taxon>Candidatus Palauibacteraceae</taxon>
        <taxon>Candidatus Kutchimonas</taxon>
    </lineage>
</organism>
<reference evidence="1 2" key="1">
    <citation type="submission" date="2020-01" db="EMBL/GenBank/DDBJ databases">
        <title>Genomes assembled from Gulf of Kutch pelagic sediment metagenomes.</title>
        <authorList>
            <person name="Chandrashekar M."/>
            <person name="Mahajan M.S."/>
            <person name="Dave K.J."/>
            <person name="Vatsa P."/>
            <person name="Nathani N.M."/>
        </authorList>
    </citation>
    <scope>NUCLEOTIDE SEQUENCE [LARGE SCALE GENOMIC DNA]</scope>
    <source>
        <strain evidence="1">KS3-K002</strain>
    </source>
</reference>
<dbReference type="AlphaFoldDB" id="A0AAE4Z7D3"/>
<evidence type="ECO:0000313" key="2">
    <source>
        <dbReference type="Proteomes" id="UP000702544"/>
    </source>
</evidence>
<evidence type="ECO:0000313" key="1">
    <source>
        <dbReference type="EMBL" id="NIR73596.1"/>
    </source>
</evidence>
<dbReference type="Proteomes" id="UP000702544">
    <property type="component" value="Unassembled WGS sequence"/>
</dbReference>
<gene>
    <name evidence="1" type="ORF">GWO12_00550</name>
</gene>
<accession>A0AAE4Z7D3</accession>
<comment type="caution">
    <text evidence="1">The sequence shown here is derived from an EMBL/GenBank/DDBJ whole genome shotgun (WGS) entry which is preliminary data.</text>
</comment>
<name>A0AAE4Z7D3_9BACT</name>
<proteinExistence type="predicted"/>
<dbReference type="EMBL" id="JAACAK010000002">
    <property type="protein sequence ID" value="NIR73596.1"/>
    <property type="molecule type" value="Genomic_DNA"/>
</dbReference>
<sequence length="61" mass="7085">MWFGYKKSVAPLYKDETNRRAFATASGRDRPKGVDKLKKMELADDSEESKSWLARLFSRSK</sequence>